<protein>
    <submittedName>
        <fullName evidence="1">Uncharacterized protein</fullName>
    </submittedName>
</protein>
<dbReference type="EMBL" id="MVHJ01000033">
    <property type="protein sequence ID" value="ORA02138.1"/>
    <property type="molecule type" value="Genomic_DNA"/>
</dbReference>
<dbReference type="STRING" id="564198.BST17_24830"/>
<organism evidence="1 2">
    <name type="scientific">Mycolicibacterium bacteremicum</name>
    <name type="common">Mycobacterium bacteremicum</name>
    <dbReference type="NCBI Taxonomy" id="564198"/>
    <lineage>
        <taxon>Bacteria</taxon>
        <taxon>Bacillati</taxon>
        <taxon>Actinomycetota</taxon>
        <taxon>Actinomycetes</taxon>
        <taxon>Mycobacteriales</taxon>
        <taxon>Mycobacteriaceae</taxon>
        <taxon>Mycolicibacterium</taxon>
    </lineage>
</organism>
<keyword evidence="2" id="KW-1185">Reference proteome</keyword>
<name>A0A1W9YPY4_MYCBA</name>
<reference evidence="1 2" key="1">
    <citation type="submission" date="2017-02" db="EMBL/GenBank/DDBJ databases">
        <title>The new phylogeny of genus Mycobacterium.</title>
        <authorList>
            <person name="Tortoli E."/>
            <person name="Trovato A."/>
            <person name="Cirillo D.M."/>
        </authorList>
    </citation>
    <scope>NUCLEOTIDE SEQUENCE [LARGE SCALE GENOMIC DNA]</scope>
    <source>
        <strain evidence="1 2">DSM 45578</strain>
    </source>
</reference>
<evidence type="ECO:0000313" key="1">
    <source>
        <dbReference type="EMBL" id="ORA02138.1"/>
    </source>
</evidence>
<dbReference type="Proteomes" id="UP000192366">
    <property type="component" value="Unassembled WGS sequence"/>
</dbReference>
<evidence type="ECO:0000313" key="2">
    <source>
        <dbReference type="Proteomes" id="UP000192366"/>
    </source>
</evidence>
<proteinExistence type="predicted"/>
<dbReference type="AlphaFoldDB" id="A0A1W9YPY4"/>
<sequence length="118" mass="12582">MAKRLTAEIVGPSDSYNGGRLTGDQANGLAHLVVDTLLTQGWAVLRIPEGEPHRGYSSGRWPVESQDPDAAVVIRSDGRIVSDGISNPYRHPNHALSHAVALIAARDEALGRSFTDAS</sequence>
<accession>A0A1W9YPY4</accession>
<comment type="caution">
    <text evidence="1">The sequence shown here is derived from an EMBL/GenBank/DDBJ whole genome shotgun (WGS) entry which is preliminary data.</text>
</comment>
<gene>
    <name evidence="1" type="ORF">BST17_24830</name>
</gene>